<organism evidence="2 3">
    <name type="scientific">Candidatus Phycosocius spiralis</name>
    <dbReference type="NCBI Taxonomy" id="2815099"/>
    <lineage>
        <taxon>Bacteria</taxon>
        <taxon>Pseudomonadati</taxon>
        <taxon>Pseudomonadota</taxon>
        <taxon>Alphaproteobacteria</taxon>
        <taxon>Caulobacterales</taxon>
        <taxon>Caulobacterales incertae sedis</taxon>
        <taxon>Candidatus Phycosocius</taxon>
    </lineage>
</organism>
<sequence length="70" mass="7489">MTSAQFSVALAATARGRATITGIFFFLAALIFGIFSGKGINLFAISLPILTAIGLYPFVAQWFDLSENEV</sequence>
<accession>A0ABQ4PX52</accession>
<reference evidence="2" key="1">
    <citation type="submission" date="2021-05" db="EMBL/GenBank/DDBJ databases">
        <authorList>
            <person name="Tanabe Y."/>
        </authorList>
    </citation>
    <scope>NUCLEOTIDE SEQUENCE</scope>
    <source>
        <strain evidence="2">BOTRYCO-1</strain>
    </source>
</reference>
<evidence type="ECO:0000313" key="3">
    <source>
        <dbReference type="Proteomes" id="UP001161064"/>
    </source>
</evidence>
<proteinExistence type="predicted"/>
<comment type="caution">
    <text evidence="2">The sequence shown here is derived from an EMBL/GenBank/DDBJ whole genome shotgun (WGS) entry which is preliminary data.</text>
</comment>
<keyword evidence="1" id="KW-0472">Membrane</keyword>
<keyword evidence="1" id="KW-1133">Transmembrane helix</keyword>
<name>A0ABQ4PX52_9PROT</name>
<evidence type="ECO:0000313" key="2">
    <source>
        <dbReference type="EMBL" id="GIU67572.1"/>
    </source>
</evidence>
<reference evidence="2" key="2">
    <citation type="journal article" date="2023" name="ISME Commun">
        <title>Characterization of a bloom-associated alphaproteobacterial lineage, 'Candidatus Phycosocius': insights into freshwater algal-bacterial interactions.</title>
        <authorList>
            <person name="Tanabe Y."/>
            <person name="Yamaguchi H."/>
            <person name="Yoshida M."/>
            <person name="Kai A."/>
            <person name="Okazaki Y."/>
        </authorList>
    </citation>
    <scope>NUCLEOTIDE SEQUENCE</scope>
    <source>
        <strain evidence="2">BOTRYCO-1</strain>
    </source>
</reference>
<protein>
    <submittedName>
        <fullName evidence="2">Uncharacterized protein</fullName>
    </submittedName>
</protein>
<dbReference type="EMBL" id="BPFZ01000011">
    <property type="protein sequence ID" value="GIU67572.1"/>
    <property type="molecule type" value="Genomic_DNA"/>
</dbReference>
<keyword evidence="1" id="KW-0812">Transmembrane</keyword>
<keyword evidence="3" id="KW-1185">Reference proteome</keyword>
<gene>
    <name evidence="2" type="ORF">PsB1_1726</name>
</gene>
<feature type="transmembrane region" description="Helical" evidence="1">
    <location>
        <begin position="42"/>
        <end position="63"/>
    </location>
</feature>
<dbReference type="Proteomes" id="UP001161064">
    <property type="component" value="Unassembled WGS sequence"/>
</dbReference>
<evidence type="ECO:0000256" key="1">
    <source>
        <dbReference type="SAM" id="Phobius"/>
    </source>
</evidence>
<feature type="transmembrane region" description="Helical" evidence="1">
    <location>
        <begin position="16"/>
        <end position="35"/>
    </location>
</feature>